<dbReference type="RefSeq" id="WP_220227666.1">
    <property type="nucleotide sequence ID" value="NZ_JAICBX010000001.1"/>
</dbReference>
<dbReference type="Pfam" id="PF01638">
    <property type="entry name" value="HxlR"/>
    <property type="match status" value="1"/>
</dbReference>
<organism evidence="5 6">
    <name type="scientific">Flavimaribacter sediminis</name>
    <dbReference type="NCBI Taxonomy" id="2865987"/>
    <lineage>
        <taxon>Bacteria</taxon>
        <taxon>Pseudomonadati</taxon>
        <taxon>Pseudomonadota</taxon>
        <taxon>Alphaproteobacteria</taxon>
        <taxon>Hyphomicrobiales</taxon>
        <taxon>Rhizobiaceae</taxon>
        <taxon>Flavimaribacter</taxon>
    </lineage>
</organism>
<accession>A0AAE2ZJB5</accession>
<evidence type="ECO:0000313" key="6">
    <source>
        <dbReference type="Proteomes" id="UP001196509"/>
    </source>
</evidence>
<name>A0AAE2ZJB5_9HYPH</name>
<keyword evidence="2" id="KW-0238">DNA-binding</keyword>
<dbReference type="AlphaFoldDB" id="A0AAE2ZJB5"/>
<keyword evidence="1" id="KW-0805">Transcription regulation</keyword>
<dbReference type="InterPro" id="IPR036390">
    <property type="entry name" value="WH_DNA-bd_sf"/>
</dbReference>
<dbReference type="PROSITE" id="PS51118">
    <property type="entry name" value="HTH_HXLR"/>
    <property type="match status" value="1"/>
</dbReference>
<evidence type="ECO:0000313" key="5">
    <source>
        <dbReference type="EMBL" id="MBW8637034.1"/>
    </source>
</evidence>
<gene>
    <name evidence="5" type="ORF">K1W69_07525</name>
</gene>
<evidence type="ECO:0000256" key="2">
    <source>
        <dbReference type="ARBA" id="ARBA00023125"/>
    </source>
</evidence>
<evidence type="ECO:0000259" key="4">
    <source>
        <dbReference type="PROSITE" id="PS51118"/>
    </source>
</evidence>
<dbReference type="PANTHER" id="PTHR33204:SF18">
    <property type="entry name" value="TRANSCRIPTIONAL REGULATORY PROTEIN"/>
    <property type="match status" value="1"/>
</dbReference>
<dbReference type="Gene3D" id="1.10.10.10">
    <property type="entry name" value="Winged helix-like DNA-binding domain superfamily/Winged helix DNA-binding domain"/>
    <property type="match status" value="1"/>
</dbReference>
<feature type="domain" description="HTH hxlR-type" evidence="4">
    <location>
        <begin position="1"/>
        <end position="90"/>
    </location>
</feature>
<dbReference type="InterPro" id="IPR002577">
    <property type="entry name" value="HTH_HxlR"/>
</dbReference>
<dbReference type="GO" id="GO:0003677">
    <property type="term" value="F:DNA binding"/>
    <property type="evidence" value="ECO:0007669"/>
    <property type="project" value="UniProtKB-KW"/>
</dbReference>
<sequence length="125" mass="14262">MGDRWSLLIIRDILLYRKSRFRELASEEGIATNILSDRLRQLVDSGVIEKKRDPDDRRSYIYQATPKGNGLAGLMSELGAWGTANEPGSKELIGTLKHYRRDSEVAATIRSNIYRNRYADDADMQ</sequence>
<comment type="caution">
    <text evidence="5">The sequence shown here is derived from an EMBL/GenBank/DDBJ whole genome shotgun (WGS) entry which is preliminary data.</text>
</comment>
<dbReference type="EMBL" id="JAICBX010000001">
    <property type="protein sequence ID" value="MBW8637034.1"/>
    <property type="molecule type" value="Genomic_DNA"/>
</dbReference>
<dbReference type="Proteomes" id="UP001196509">
    <property type="component" value="Unassembled WGS sequence"/>
</dbReference>
<keyword evidence="6" id="KW-1185">Reference proteome</keyword>
<evidence type="ECO:0000256" key="3">
    <source>
        <dbReference type="ARBA" id="ARBA00023163"/>
    </source>
</evidence>
<keyword evidence="3" id="KW-0804">Transcription</keyword>
<dbReference type="PANTHER" id="PTHR33204">
    <property type="entry name" value="TRANSCRIPTIONAL REGULATOR, MARR FAMILY"/>
    <property type="match status" value="1"/>
</dbReference>
<dbReference type="SUPFAM" id="SSF46785">
    <property type="entry name" value="Winged helix' DNA-binding domain"/>
    <property type="match status" value="1"/>
</dbReference>
<reference evidence="5" key="1">
    <citation type="submission" date="2021-08" db="EMBL/GenBank/DDBJ databases">
        <title>Hoeflea bacterium WL0058 sp. nov., isolated from the sediment.</title>
        <authorList>
            <person name="Wang L."/>
            <person name="Zhang D."/>
        </authorList>
    </citation>
    <scope>NUCLEOTIDE SEQUENCE</scope>
    <source>
        <strain evidence="5">WL0058</strain>
    </source>
</reference>
<proteinExistence type="predicted"/>
<evidence type="ECO:0000256" key="1">
    <source>
        <dbReference type="ARBA" id="ARBA00023015"/>
    </source>
</evidence>
<protein>
    <submittedName>
        <fullName evidence="5">Helix-turn-helix transcriptional regulator</fullName>
    </submittedName>
</protein>
<dbReference type="InterPro" id="IPR036388">
    <property type="entry name" value="WH-like_DNA-bd_sf"/>
</dbReference>